<dbReference type="Gene3D" id="2.40.50.580">
    <property type="match status" value="1"/>
</dbReference>
<comment type="similarity">
    <text evidence="1">Belongs to the SfsA family.</text>
</comment>
<dbReference type="Pfam" id="PF03749">
    <property type="entry name" value="SfsA"/>
    <property type="match status" value="1"/>
</dbReference>
<dbReference type="EMBL" id="VFJB01000002">
    <property type="protein sequence ID" value="KAA0259248.1"/>
    <property type="molecule type" value="Genomic_DNA"/>
</dbReference>
<evidence type="ECO:0000259" key="3">
    <source>
        <dbReference type="Pfam" id="PF17746"/>
    </source>
</evidence>
<comment type="caution">
    <text evidence="4">The sequence shown here is derived from an EMBL/GenBank/DDBJ whole genome shotgun (WGS) entry which is preliminary data.</text>
</comment>
<protein>
    <recommendedName>
        <fullName evidence="1">Sugar fermentation stimulation protein homolog</fullName>
    </recommendedName>
</protein>
<feature type="domain" description="Sugar fermentation stimulation protein C-terminal" evidence="2">
    <location>
        <begin position="84"/>
        <end position="215"/>
    </location>
</feature>
<dbReference type="CDD" id="cd22359">
    <property type="entry name" value="SfsA-like_bacterial"/>
    <property type="match status" value="1"/>
</dbReference>
<dbReference type="GO" id="GO:0003677">
    <property type="term" value="F:DNA binding"/>
    <property type="evidence" value="ECO:0007669"/>
    <property type="project" value="InterPro"/>
</dbReference>
<dbReference type="RefSeq" id="WP_149265503.1">
    <property type="nucleotide sequence ID" value="NZ_VFJB01000002.1"/>
</dbReference>
<evidence type="ECO:0000313" key="4">
    <source>
        <dbReference type="EMBL" id="KAA0259248.1"/>
    </source>
</evidence>
<dbReference type="AlphaFoldDB" id="A0A5A8F6W7"/>
<dbReference type="InterPro" id="IPR040452">
    <property type="entry name" value="SfsA_C"/>
</dbReference>
<dbReference type="PANTHER" id="PTHR30545:SF2">
    <property type="entry name" value="SUGAR FERMENTATION STIMULATION PROTEIN A"/>
    <property type="match status" value="1"/>
</dbReference>
<feature type="domain" description="SfsA N-terminal OB" evidence="3">
    <location>
        <begin position="13"/>
        <end position="77"/>
    </location>
</feature>
<name>A0A5A8F6W7_9BACT</name>
<dbReference type="InterPro" id="IPR005224">
    <property type="entry name" value="SfsA"/>
</dbReference>
<dbReference type="Gene3D" id="3.40.1350.60">
    <property type="match status" value="1"/>
</dbReference>
<organism evidence="4 5">
    <name type="scientific">Deferribacter autotrophicus</name>
    <dbReference type="NCBI Taxonomy" id="500465"/>
    <lineage>
        <taxon>Bacteria</taxon>
        <taxon>Pseudomonadati</taxon>
        <taxon>Deferribacterota</taxon>
        <taxon>Deferribacteres</taxon>
        <taxon>Deferribacterales</taxon>
        <taxon>Deferribacteraceae</taxon>
        <taxon>Deferribacter</taxon>
    </lineage>
</organism>
<proteinExistence type="inferred from homology"/>
<accession>A0A5A8F6W7</accession>
<keyword evidence="5" id="KW-1185">Reference proteome</keyword>
<reference evidence="4 5" key="1">
    <citation type="submission" date="2019-06" db="EMBL/GenBank/DDBJ databases">
        <title>Genomic insights into carbon and energy metabolism of Deferribacter autotrophicus revealed new metabolic traits in the phylum Deferribacteres.</title>
        <authorList>
            <person name="Slobodkin A.I."/>
            <person name="Slobodkina G.B."/>
            <person name="Allioux M."/>
            <person name="Alain K."/>
            <person name="Jebbar M."/>
            <person name="Shadrin V."/>
            <person name="Kublanov I.V."/>
            <person name="Toshchakov S.V."/>
            <person name="Bonch-Osmolovskaya E.A."/>
        </authorList>
    </citation>
    <scope>NUCLEOTIDE SEQUENCE [LARGE SCALE GENOMIC DNA]</scope>
    <source>
        <strain evidence="4 5">SL50</strain>
    </source>
</reference>
<evidence type="ECO:0000259" key="2">
    <source>
        <dbReference type="Pfam" id="PF03749"/>
    </source>
</evidence>
<dbReference type="InterPro" id="IPR041465">
    <property type="entry name" value="SfsA_N"/>
</dbReference>
<evidence type="ECO:0000313" key="5">
    <source>
        <dbReference type="Proteomes" id="UP000322876"/>
    </source>
</evidence>
<dbReference type="OrthoDB" id="9802365at2"/>
<evidence type="ECO:0000256" key="1">
    <source>
        <dbReference type="HAMAP-Rule" id="MF_00095"/>
    </source>
</evidence>
<dbReference type="Proteomes" id="UP000322876">
    <property type="component" value="Unassembled WGS sequence"/>
</dbReference>
<dbReference type="HAMAP" id="MF_00095">
    <property type="entry name" value="SfsA"/>
    <property type="match status" value="1"/>
</dbReference>
<dbReference type="Pfam" id="PF17746">
    <property type="entry name" value="SfsA_N"/>
    <property type="match status" value="1"/>
</dbReference>
<sequence>MFKFDNIIVGRFLKRYKRFMVDFERNGVVETAFNPNTGSMKGLLNEGCLIALSISDNTKRKYKYTVEGFQLDGNWVYTNTINVNRIVEYYIKDGAIKELYPYDYLKREYSIGDSRIDFYLEKDGRKILVEVKNVTLLNDNGIAAFPDAKTERGRKHLRLLTEMSKQGYDCYIFYVIAVDAKSFECAWYIDSLYCKEYKEALNYGVKPIFYRNHFNVDRKEVILKPMGN</sequence>
<dbReference type="PANTHER" id="PTHR30545">
    <property type="entry name" value="SUGAR FERMENTATION STIMULATION PROTEIN A"/>
    <property type="match status" value="1"/>
</dbReference>
<gene>
    <name evidence="1 4" type="primary">sfsA</name>
    <name evidence="4" type="ORF">FHQ18_02005</name>
</gene>
<dbReference type="NCBIfam" id="TIGR00230">
    <property type="entry name" value="sfsA"/>
    <property type="match status" value="1"/>
</dbReference>